<evidence type="ECO:0000313" key="2">
    <source>
        <dbReference type="Proteomes" id="UP000316778"/>
    </source>
</evidence>
<keyword evidence="2" id="KW-1185">Reference proteome</keyword>
<reference evidence="1 2" key="1">
    <citation type="journal article" date="2013" name="Stand. Genomic Sci.">
        <title>Genomic Encyclopedia of Type Strains, Phase I: The one thousand microbial genomes (KMG-I) project.</title>
        <authorList>
            <person name="Kyrpides N.C."/>
            <person name="Woyke T."/>
            <person name="Eisen J.A."/>
            <person name="Garrity G."/>
            <person name="Lilburn T.G."/>
            <person name="Beck B.J."/>
            <person name="Whitman W.B."/>
            <person name="Hugenholtz P."/>
            <person name="Klenk H.P."/>
        </authorList>
    </citation>
    <scope>NUCLEOTIDE SEQUENCE [LARGE SCALE GENOMIC DNA]</scope>
    <source>
        <strain evidence="1 2">DSM 13484</strain>
    </source>
</reference>
<name>A0A562T3X7_CHIJA</name>
<protein>
    <submittedName>
        <fullName evidence="1">Uncharacterized protein</fullName>
    </submittedName>
</protein>
<dbReference type="EMBL" id="VLLG01000003">
    <property type="protein sequence ID" value="TWI87944.1"/>
    <property type="molecule type" value="Genomic_DNA"/>
</dbReference>
<dbReference type="AlphaFoldDB" id="A0A562T3X7"/>
<sequence length="85" mass="10037">MSKTRHFHILGILHARIHELPESFKDFVLSECQWQSYEYHYFIKHYHAHSRKDLKTILTIAEDLAQDLQALINRCKRSAGLSSVD</sequence>
<dbReference type="Proteomes" id="UP000316778">
    <property type="component" value="Unassembled WGS sequence"/>
</dbReference>
<comment type="caution">
    <text evidence="1">The sequence shown here is derived from an EMBL/GenBank/DDBJ whole genome shotgun (WGS) entry which is preliminary data.</text>
</comment>
<accession>A0A562T3X7</accession>
<organism evidence="1 2">
    <name type="scientific">Chitinophaga japonensis</name>
    <name type="common">Flexibacter japonensis</name>
    <dbReference type="NCBI Taxonomy" id="104662"/>
    <lineage>
        <taxon>Bacteria</taxon>
        <taxon>Pseudomonadati</taxon>
        <taxon>Bacteroidota</taxon>
        <taxon>Chitinophagia</taxon>
        <taxon>Chitinophagales</taxon>
        <taxon>Chitinophagaceae</taxon>
        <taxon>Chitinophaga</taxon>
    </lineage>
</organism>
<gene>
    <name evidence="1" type="ORF">LX66_2018</name>
</gene>
<evidence type="ECO:0000313" key="1">
    <source>
        <dbReference type="EMBL" id="TWI87944.1"/>
    </source>
</evidence>
<dbReference type="RefSeq" id="WP_145712576.1">
    <property type="nucleotide sequence ID" value="NZ_BAAAFY010000001.1"/>
</dbReference>
<proteinExistence type="predicted"/>